<reference evidence="8 9" key="1">
    <citation type="journal article" date="2017" name="Plant Biotechnol. J.">
        <title>A comprehensive draft genome sequence for lupin (Lupinus angustifolius), an emerging health food: insights into plant-microbe interactions and legume evolution.</title>
        <authorList>
            <person name="Hane J.K."/>
            <person name="Ming Y."/>
            <person name="Kamphuis L.G."/>
            <person name="Nelson M.N."/>
            <person name="Garg G."/>
            <person name="Atkins C.A."/>
            <person name="Bayer P.E."/>
            <person name="Bravo A."/>
            <person name="Bringans S."/>
            <person name="Cannon S."/>
            <person name="Edwards D."/>
            <person name="Foley R."/>
            <person name="Gao L.L."/>
            <person name="Harrison M.J."/>
            <person name="Huang W."/>
            <person name="Hurgobin B."/>
            <person name="Li S."/>
            <person name="Liu C.W."/>
            <person name="McGrath A."/>
            <person name="Morahan G."/>
            <person name="Murray J."/>
            <person name="Weller J."/>
            <person name="Jian J."/>
            <person name="Singh K.B."/>
        </authorList>
    </citation>
    <scope>NUCLEOTIDE SEQUENCE [LARGE SCALE GENOMIC DNA]</scope>
    <source>
        <strain evidence="9">cv. Tanjil</strain>
        <tissue evidence="8">Whole plant</tissue>
    </source>
</reference>
<dbReference type="Gramene" id="OIV89032">
    <property type="protein sequence ID" value="OIV89032"/>
    <property type="gene ID" value="TanjilG_01655"/>
</dbReference>
<keyword evidence="6" id="KW-0695">RNA-directed DNA polymerase</keyword>
<keyword evidence="3" id="KW-0540">Nuclease</keyword>
<dbReference type="InterPro" id="IPR043502">
    <property type="entry name" value="DNA/RNA_pol_sf"/>
</dbReference>
<dbReference type="Gene3D" id="3.10.20.370">
    <property type="match status" value="1"/>
</dbReference>
<dbReference type="CDD" id="cd09274">
    <property type="entry name" value="RNase_HI_RT_Ty3"/>
    <property type="match status" value="1"/>
</dbReference>
<evidence type="ECO:0000256" key="2">
    <source>
        <dbReference type="ARBA" id="ARBA00022695"/>
    </source>
</evidence>
<evidence type="ECO:0000313" key="9">
    <source>
        <dbReference type="Proteomes" id="UP000188354"/>
    </source>
</evidence>
<dbReference type="PANTHER" id="PTHR34072:SF55">
    <property type="entry name" value="DNA_RNA POLYMERASES SUPERFAMILY PROTEIN"/>
    <property type="match status" value="1"/>
</dbReference>
<dbReference type="AlphaFoldDB" id="A0A1J7GG45"/>
<name>A0A1J7GG45_LUPAN</name>
<protein>
    <recommendedName>
        <fullName evidence="7">Reverse transcriptase RNase H-like domain-containing protein</fullName>
    </recommendedName>
</protein>
<dbReference type="GO" id="GO:0016787">
    <property type="term" value="F:hydrolase activity"/>
    <property type="evidence" value="ECO:0007669"/>
    <property type="project" value="UniProtKB-KW"/>
</dbReference>
<evidence type="ECO:0000256" key="3">
    <source>
        <dbReference type="ARBA" id="ARBA00022722"/>
    </source>
</evidence>
<keyword evidence="2" id="KW-0548">Nucleotidyltransferase</keyword>
<accession>A0A1J7GG45</accession>
<dbReference type="GO" id="GO:0003964">
    <property type="term" value="F:RNA-directed DNA polymerase activity"/>
    <property type="evidence" value="ECO:0007669"/>
    <property type="project" value="UniProtKB-KW"/>
</dbReference>
<dbReference type="Pfam" id="PF17917">
    <property type="entry name" value="RT_RNaseH"/>
    <property type="match status" value="1"/>
</dbReference>
<evidence type="ECO:0000256" key="6">
    <source>
        <dbReference type="ARBA" id="ARBA00022918"/>
    </source>
</evidence>
<proteinExistence type="predicted"/>
<keyword evidence="9" id="KW-1185">Reference proteome</keyword>
<evidence type="ECO:0000259" key="7">
    <source>
        <dbReference type="Pfam" id="PF17917"/>
    </source>
</evidence>
<dbReference type="SUPFAM" id="SSF56672">
    <property type="entry name" value="DNA/RNA polymerases"/>
    <property type="match status" value="1"/>
</dbReference>
<dbReference type="OMA" id="HYELIEI"/>
<evidence type="ECO:0000256" key="5">
    <source>
        <dbReference type="ARBA" id="ARBA00022801"/>
    </source>
</evidence>
<feature type="domain" description="Reverse transcriptase RNase H-like" evidence="7">
    <location>
        <begin position="11"/>
        <end position="107"/>
    </location>
</feature>
<dbReference type="GO" id="GO:0004519">
    <property type="term" value="F:endonuclease activity"/>
    <property type="evidence" value="ECO:0007669"/>
    <property type="project" value="UniProtKB-KW"/>
</dbReference>
<sequence>MVQLPLLVVPDFTQTFVVETDASSKGIGTVLMQQSRPLAFWSQGLSLRAQQKSVYERELMALVQAIQRWRHYLLGRHFIVKTDQKSLKFLTDQRLFTEEQFKWAVKLIGMDFEIQFKPGKENQVADALSRREMYAAISLVSLPEKEDWTREVTLDPKWKQLVQDLIVSPSSHEGYEFRGGLLLYKGRLVLARDSNRISTLSKECHTSPMGGHSGFFRTYKRLASCVFGWE</sequence>
<dbReference type="PANTHER" id="PTHR34072">
    <property type="entry name" value="ENZYMATIC POLYPROTEIN-RELATED"/>
    <property type="match status" value="1"/>
</dbReference>
<dbReference type="EMBL" id="KV862706">
    <property type="protein sequence ID" value="OIV89032.1"/>
    <property type="molecule type" value="Genomic_DNA"/>
</dbReference>
<dbReference type="Proteomes" id="UP000188354">
    <property type="component" value="Unassembled WGS sequence"/>
</dbReference>
<keyword evidence="4" id="KW-0255">Endonuclease</keyword>
<evidence type="ECO:0000256" key="4">
    <source>
        <dbReference type="ARBA" id="ARBA00022759"/>
    </source>
</evidence>
<evidence type="ECO:0000256" key="1">
    <source>
        <dbReference type="ARBA" id="ARBA00022679"/>
    </source>
</evidence>
<gene>
    <name evidence="8" type="ORF">TanjilG_01655</name>
</gene>
<dbReference type="STRING" id="3871.A0A1J7GG45"/>
<evidence type="ECO:0000313" key="8">
    <source>
        <dbReference type="EMBL" id="OIV89032.1"/>
    </source>
</evidence>
<keyword evidence="1" id="KW-0808">Transferase</keyword>
<keyword evidence="5" id="KW-0378">Hydrolase</keyword>
<dbReference type="InterPro" id="IPR041373">
    <property type="entry name" value="RT_RNaseH"/>
</dbReference>
<organism evidence="8 9">
    <name type="scientific">Lupinus angustifolius</name>
    <name type="common">Narrow-leaved blue lupine</name>
    <dbReference type="NCBI Taxonomy" id="3871"/>
    <lineage>
        <taxon>Eukaryota</taxon>
        <taxon>Viridiplantae</taxon>
        <taxon>Streptophyta</taxon>
        <taxon>Embryophyta</taxon>
        <taxon>Tracheophyta</taxon>
        <taxon>Spermatophyta</taxon>
        <taxon>Magnoliopsida</taxon>
        <taxon>eudicotyledons</taxon>
        <taxon>Gunneridae</taxon>
        <taxon>Pentapetalae</taxon>
        <taxon>rosids</taxon>
        <taxon>fabids</taxon>
        <taxon>Fabales</taxon>
        <taxon>Fabaceae</taxon>
        <taxon>Papilionoideae</taxon>
        <taxon>50 kb inversion clade</taxon>
        <taxon>genistoids sensu lato</taxon>
        <taxon>core genistoids</taxon>
        <taxon>Genisteae</taxon>
        <taxon>Lupinus</taxon>
    </lineage>
</organism>